<feature type="compositionally biased region" description="Polar residues" evidence="1">
    <location>
        <begin position="708"/>
        <end position="718"/>
    </location>
</feature>
<evidence type="ECO:0000313" key="2">
    <source>
        <dbReference type="EMBL" id="WFC99943.1"/>
    </source>
</evidence>
<feature type="region of interest" description="Disordered" evidence="1">
    <location>
        <begin position="1"/>
        <end position="194"/>
    </location>
</feature>
<feature type="compositionally biased region" description="Low complexity" evidence="1">
    <location>
        <begin position="1072"/>
        <end position="1086"/>
    </location>
</feature>
<feature type="compositionally biased region" description="Polar residues" evidence="1">
    <location>
        <begin position="958"/>
        <end position="977"/>
    </location>
</feature>
<feature type="compositionally biased region" description="Low complexity" evidence="1">
    <location>
        <begin position="594"/>
        <end position="605"/>
    </location>
</feature>
<feature type="compositionally biased region" description="Polar residues" evidence="1">
    <location>
        <begin position="154"/>
        <end position="190"/>
    </location>
</feature>
<feature type="compositionally biased region" description="Basic residues" evidence="1">
    <location>
        <begin position="612"/>
        <end position="623"/>
    </location>
</feature>
<feature type="compositionally biased region" description="Low complexity" evidence="1">
    <location>
        <begin position="449"/>
        <end position="461"/>
    </location>
</feature>
<feature type="region of interest" description="Disordered" evidence="1">
    <location>
        <begin position="312"/>
        <end position="921"/>
    </location>
</feature>
<feature type="compositionally biased region" description="Polar residues" evidence="1">
    <location>
        <begin position="19"/>
        <end position="28"/>
    </location>
</feature>
<feature type="compositionally biased region" description="Gly residues" evidence="1">
    <location>
        <begin position="545"/>
        <end position="555"/>
    </location>
</feature>
<feature type="compositionally biased region" description="Polar residues" evidence="1">
    <location>
        <begin position="396"/>
        <end position="417"/>
    </location>
</feature>
<feature type="region of interest" description="Disordered" evidence="1">
    <location>
        <begin position="253"/>
        <end position="289"/>
    </location>
</feature>
<evidence type="ECO:0000313" key="3">
    <source>
        <dbReference type="Proteomes" id="UP001219567"/>
    </source>
</evidence>
<feature type="compositionally biased region" description="Polar residues" evidence="1">
    <location>
        <begin position="805"/>
        <end position="820"/>
    </location>
</feature>
<reference evidence="2 3" key="1">
    <citation type="submission" date="2023-03" db="EMBL/GenBank/DDBJ databases">
        <title>Mating type loci evolution in Malassezia.</title>
        <authorList>
            <person name="Coelho M.A."/>
        </authorList>
    </citation>
    <scope>NUCLEOTIDE SEQUENCE [LARGE SCALE GENOMIC DNA]</scope>
    <source>
        <strain evidence="2 3">CBS 9725</strain>
    </source>
</reference>
<feature type="compositionally biased region" description="Low complexity" evidence="1">
    <location>
        <begin position="741"/>
        <end position="756"/>
    </location>
</feature>
<feature type="compositionally biased region" description="Low complexity" evidence="1">
    <location>
        <begin position="512"/>
        <end position="528"/>
    </location>
</feature>
<feature type="compositionally biased region" description="Polar residues" evidence="1">
    <location>
        <begin position="278"/>
        <end position="289"/>
    </location>
</feature>
<feature type="compositionally biased region" description="Low complexity" evidence="1">
    <location>
        <begin position="70"/>
        <end position="96"/>
    </location>
</feature>
<feature type="compositionally biased region" description="Low complexity" evidence="1">
    <location>
        <begin position="868"/>
        <end position="891"/>
    </location>
</feature>
<name>A0AAJ6CIK6_9BASI</name>
<dbReference type="AlphaFoldDB" id="A0AAJ6CIK6"/>
<feature type="compositionally biased region" description="Polar residues" evidence="1">
    <location>
        <begin position="60"/>
        <end position="69"/>
    </location>
</feature>
<feature type="compositionally biased region" description="Low complexity" evidence="1">
    <location>
        <begin position="1"/>
        <end position="18"/>
    </location>
</feature>
<feature type="compositionally biased region" description="Pro residues" evidence="1">
    <location>
        <begin position="584"/>
        <end position="593"/>
    </location>
</feature>
<dbReference type="EMBL" id="CP119945">
    <property type="protein sequence ID" value="WFC99943.1"/>
    <property type="molecule type" value="Genomic_DNA"/>
</dbReference>
<feature type="compositionally biased region" description="Low complexity" evidence="1">
    <location>
        <begin position="569"/>
        <end position="582"/>
    </location>
</feature>
<feature type="region of interest" description="Disordered" evidence="1">
    <location>
        <begin position="955"/>
        <end position="977"/>
    </location>
</feature>
<evidence type="ECO:0000256" key="1">
    <source>
        <dbReference type="SAM" id="MobiDB-lite"/>
    </source>
</evidence>
<feature type="region of interest" description="Disordered" evidence="1">
    <location>
        <begin position="990"/>
        <end position="1118"/>
    </location>
</feature>
<feature type="compositionally biased region" description="Basic and acidic residues" evidence="1">
    <location>
        <begin position="103"/>
        <end position="123"/>
    </location>
</feature>
<feature type="compositionally biased region" description="Polar residues" evidence="1">
    <location>
        <begin position="259"/>
        <end position="271"/>
    </location>
</feature>
<feature type="compositionally biased region" description="Polar residues" evidence="1">
    <location>
        <begin position="1005"/>
        <end position="1016"/>
    </location>
</feature>
<feature type="compositionally biased region" description="Low complexity" evidence="1">
    <location>
        <begin position="364"/>
        <end position="378"/>
    </location>
</feature>
<feature type="compositionally biased region" description="Polar residues" evidence="1">
    <location>
        <begin position="1088"/>
        <end position="1106"/>
    </location>
</feature>
<keyword evidence="3" id="KW-1185">Reference proteome</keyword>
<feature type="compositionally biased region" description="Low complexity" evidence="1">
    <location>
        <begin position="766"/>
        <end position="795"/>
    </location>
</feature>
<protein>
    <submittedName>
        <fullName evidence="2">Uncharacterized protein</fullName>
    </submittedName>
</protein>
<feature type="compositionally biased region" description="Low complexity" evidence="1">
    <location>
        <begin position="44"/>
        <end position="59"/>
    </location>
</feature>
<gene>
    <name evidence="2" type="ORF">MYAM1_002689</name>
</gene>
<proteinExistence type="predicted"/>
<dbReference type="Proteomes" id="UP001219567">
    <property type="component" value="Chromosome 3"/>
</dbReference>
<feature type="region of interest" description="Disordered" evidence="1">
    <location>
        <begin position="1133"/>
        <end position="1161"/>
    </location>
</feature>
<feature type="compositionally biased region" description="Polar residues" evidence="1">
    <location>
        <begin position="476"/>
        <end position="511"/>
    </location>
</feature>
<sequence>MLASSTSSNNSANTSTSSLPSRVSNNPGSRFPFRSAGMAMTPYTTSHAQPSSTSSIASSLRNQRSLSHLSTANASNTSTTSSNGRNSSSSAQSTSTQPRRRRYNDTRDLDKIAQEIRAEDRAIRSRATSEAATPMRSFGSPSTDSLLAPDAFRNYSSNGSTPASPYSTTPYNRSQSSLRGSNFSNMSVHTLPSRPAPGDSALSLSLFNAFHGISPSESASRRLNLPLGMDVGYGDNPYPTLVSSRMRDVDPMPPLFSDASGSHTPNAQFSPDSYLASPESNTPRMSTSPSNPVLVMSMTDSHVDNQLRAAPTRKSFFSSLRRGETIKAKPKTNGGRTLPGNRANVPSMPAPPQGMPRSQSSKISPTASTPMSSTTPTRPLEPLTSSKTVMGLDALANNSGETTPTTKQFPPQVQPLTRYQPKPNAGDTSSRPEDVPVLRGFKSYSGLTPSSQTASNPQASQQPPPTPSAPAPQTNVPSVPNSASLLDLQRVNQSNPSSGVPSGEQTPLANASGSVPPSAISVASSIKSLPLSGPNSAPNQPLVGGQAGGQTGGQNGNLPMSTAPKPAESSSAIGTSSGKSTGPVPMPATPAPKPSSSTPKSPSKSEAGTPSRWKRSLKSLFRSKKSDEGKSNVPKQSSARPVNNQPPNPNVGQNATVRGPPGSFVSRPGNINPAMGIKPQDNKPMDIPKNPPTNAQDTDKLPEKLPSGPSQVTMNGVPSQPREAAAVGPNSSLSNLGSERPAPSAAMPSSSATFPSNKMQDAGNQNPASAGPATNPAAGPAAGPATGPATSPTAGLTINPAAGSATDSAPASQPPVSSDPSKGARNGFRPANTEFAKEPTKQAGRPSLAWNTSGPLNIRVLDPNAPIGSSKNGSSVSALSSAATSGAATPADPTPNPIAPNMDPISSSVASGSRAFPDMPMSMPGGASVFGAYGSATPSGTTTPIENAFATSAAAMNPTPSSPWQSATSHFTSALSEPVSTRLYADASYSPKDLHPTQLYAPASIPSSDPMSQSFDESMGDSPHLPSWARSPSTPGSTPRRAPLPLDPAPMHSPQQAPPIPQRSVERHSQRPSAAAAPVSLASFSPTIPESSNPFSYTATQDSYMATTPPRPDHNAFQDMQFSPMTLSVHGHAYDDEDDQLKTPTRVRASERLNRLDQLTE</sequence>
<accession>A0AAJ6CIK6</accession>
<organism evidence="2 3">
    <name type="scientific">Malassezia yamatoensis</name>
    <dbReference type="NCBI Taxonomy" id="253288"/>
    <lineage>
        <taxon>Eukaryota</taxon>
        <taxon>Fungi</taxon>
        <taxon>Dikarya</taxon>
        <taxon>Basidiomycota</taxon>
        <taxon>Ustilaginomycotina</taxon>
        <taxon>Malasseziomycetes</taxon>
        <taxon>Malasseziales</taxon>
        <taxon>Malasseziaceae</taxon>
        <taxon>Malassezia</taxon>
    </lineage>
</organism>